<dbReference type="HOGENOM" id="CLU_928243_0_0_1"/>
<name>P90879_CAEEL</name>
<dbReference type="AlphaFoldDB" id="P90879"/>
<proteinExistence type="evidence at protein level"/>
<dbReference type="AGR" id="WB:WBGene00009878"/>
<gene>
    <name evidence="2" type="ORF">CELE_F49C12.9</name>
    <name evidence="2 4" type="ORF">F49C12.9</name>
</gene>
<dbReference type="Pfam" id="PF00627">
    <property type="entry name" value="UBA"/>
    <property type="match status" value="1"/>
</dbReference>
<dbReference type="SMR" id="P90879"/>
<dbReference type="Proteomes" id="UP000001940">
    <property type="component" value="Chromosome IV"/>
</dbReference>
<evidence type="ECO:0000313" key="3">
    <source>
        <dbReference type="Proteomes" id="UP000001940"/>
    </source>
</evidence>
<organism evidence="2 3">
    <name type="scientific">Caenorhabditis elegans</name>
    <dbReference type="NCBI Taxonomy" id="6239"/>
    <lineage>
        <taxon>Eukaryota</taxon>
        <taxon>Metazoa</taxon>
        <taxon>Ecdysozoa</taxon>
        <taxon>Nematoda</taxon>
        <taxon>Chromadorea</taxon>
        <taxon>Rhabditida</taxon>
        <taxon>Rhabditina</taxon>
        <taxon>Rhabditomorpha</taxon>
        <taxon>Rhabditoidea</taxon>
        <taxon>Rhabditidae</taxon>
        <taxon>Peloderinae</taxon>
        <taxon>Caenorhabditis</taxon>
    </lineage>
</organism>
<dbReference type="Bgee" id="WBGene00009878">
    <property type="expression patterns" value="Expressed in adult organism and 4 other cell types or tissues"/>
</dbReference>
<evidence type="ECO:0000313" key="2">
    <source>
        <dbReference type="EMBL" id="CAA92520.1"/>
    </source>
</evidence>
<accession>P90879</accession>
<dbReference type="WormBase" id="F49C12.9">
    <property type="protein sequence ID" value="CE10780"/>
    <property type="gene ID" value="WBGene00009878"/>
</dbReference>
<protein>
    <submittedName>
        <fullName evidence="2">UBA domain-containing protein</fullName>
    </submittedName>
</protein>
<dbReference type="SMART" id="SM00165">
    <property type="entry name" value="UBA"/>
    <property type="match status" value="1"/>
</dbReference>
<dbReference type="KEGG" id="cel:CELE_F49C12.9"/>
<comment type="interaction">
    <interactant intactId="EBI-2417964">
        <id>P90879</id>
    </interactant>
    <interactant intactId="EBI-317233">
        <id>Q09349</id>
        <label>ufd-2</label>
    </interactant>
    <organismsDiffer>false</organismsDiffer>
    <experiments>4</experiments>
</comment>
<dbReference type="eggNOG" id="ENOG502TFI8">
    <property type="taxonomic scope" value="Eukaryota"/>
</dbReference>
<evidence type="ECO:0000259" key="1">
    <source>
        <dbReference type="PROSITE" id="PS50030"/>
    </source>
</evidence>
<evidence type="ECO:0000313" key="4">
    <source>
        <dbReference type="WormBase" id="F49C12.9"/>
    </source>
</evidence>
<dbReference type="Reactome" id="R-CEL-8856825">
    <property type="pathway name" value="Cargo recognition for clathrin-mediated endocytosis"/>
</dbReference>
<dbReference type="GO" id="GO:0005829">
    <property type="term" value="C:cytosol"/>
    <property type="evidence" value="ECO:0000318"/>
    <property type="project" value="GO_Central"/>
</dbReference>
<dbReference type="CTD" id="177752"/>
<dbReference type="InterPro" id="IPR009060">
    <property type="entry name" value="UBA-like_sf"/>
</dbReference>
<dbReference type="Gene3D" id="1.10.8.10">
    <property type="entry name" value="DNA helicase RuvA subunit, C-terminal domain"/>
    <property type="match status" value="1"/>
</dbReference>
<dbReference type="FunCoup" id="P90879">
    <property type="interactions" value="295"/>
</dbReference>
<keyword evidence="3" id="KW-1185">Reference proteome</keyword>
<dbReference type="IntAct" id="P90879">
    <property type="interactions" value="1"/>
</dbReference>
<dbReference type="PeptideAtlas" id="P90879"/>
<dbReference type="InterPro" id="IPR015940">
    <property type="entry name" value="UBA"/>
</dbReference>
<dbReference type="GO" id="GO:0031593">
    <property type="term" value="F:polyubiquitin modification-dependent protein binding"/>
    <property type="evidence" value="ECO:0000318"/>
    <property type="project" value="GO_Central"/>
</dbReference>
<dbReference type="PROSITE" id="PS50030">
    <property type="entry name" value="UBA"/>
    <property type="match status" value="1"/>
</dbReference>
<dbReference type="OrthoDB" id="263283at2759"/>
<dbReference type="PaxDb" id="6239-F49C12.9"/>
<evidence type="ECO:0007829" key="5">
    <source>
        <dbReference type="PeptideAtlas" id="P90879"/>
    </source>
</evidence>
<dbReference type="GO" id="GO:0006511">
    <property type="term" value="P:ubiquitin-dependent protein catabolic process"/>
    <property type="evidence" value="ECO:0000318"/>
    <property type="project" value="GO_Central"/>
</dbReference>
<reference evidence="2 3" key="1">
    <citation type="journal article" date="1998" name="Science">
        <title>Genome sequence of the nematode C. elegans: a platform for investigating biology.</title>
        <authorList>
            <consortium name="The C. elegans sequencing consortium"/>
            <person name="Sulson J.E."/>
            <person name="Waterston R."/>
        </authorList>
    </citation>
    <scope>NUCLEOTIDE SEQUENCE [LARGE SCALE GENOMIC DNA]</scope>
    <source>
        <strain evidence="2 3">Bristol N2</strain>
    </source>
</reference>
<dbReference type="RefSeq" id="NP_501631.1">
    <property type="nucleotide sequence ID" value="NM_069230.5"/>
</dbReference>
<dbReference type="PIR" id="T22421">
    <property type="entry name" value="T22421"/>
</dbReference>
<dbReference type="STRING" id="6239.F49C12.9.1"/>
<dbReference type="GeneID" id="177752"/>
<dbReference type="UCSC" id="F49C12.9">
    <property type="organism name" value="c. elegans"/>
</dbReference>
<feature type="domain" description="UBA" evidence="1">
    <location>
        <begin position="262"/>
        <end position="303"/>
    </location>
</feature>
<dbReference type="EMBL" id="BX284604">
    <property type="protein sequence ID" value="CAA92520.1"/>
    <property type="molecule type" value="Genomic_DNA"/>
</dbReference>
<dbReference type="SUPFAM" id="SSF46934">
    <property type="entry name" value="UBA-like"/>
    <property type="match status" value="1"/>
</dbReference>
<sequence length="305" mass="34734">MVKLHLKTTCREVPIEEIISTGQIQFFKHLSESTSEFKDQKNVERFRLIYNGRALNEESLKKITDADSIRVVLLPPLKTNNHIEEEQKNRISIALKECTAPYTRPNDRRLHGFNHDFALPDHMTTLLEKHPQLVHDNQFLSVLSDWSLFRAYCVQNDFKDDPIRGQFMYTNPDFLKVVENILSTVGSRYGYENLDYANVERNRPGMLAAQRPIGGAQPVTHALLQNALQAALANIAVPPANRVPAPANVQPAQQQQEEPMQQGYEQQAATLREFGFENDELIQLALEQANGDVQAAMEFLIDLQN</sequence>
<dbReference type="InParanoid" id="P90879"/>
<keyword evidence="5" id="KW-1267">Proteomics identification</keyword>
<dbReference type="OMA" id="LHGFNHD"/>